<evidence type="ECO:0000256" key="1">
    <source>
        <dbReference type="SAM" id="Phobius"/>
    </source>
</evidence>
<reference evidence="2" key="1">
    <citation type="submission" date="2022-10" db="EMBL/GenBank/DDBJ databases">
        <title>Genome sequences of endogenous nimaviruses in decapod crustaceans.</title>
        <authorList>
            <person name="Kawato S."/>
            <person name="Nozaki R."/>
            <person name="Kondo H."/>
            <person name="Hirono I."/>
        </authorList>
    </citation>
    <scope>NUCLEOTIDE SEQUENCE</scope>
    <source>
        <strain evidence="2">Toyama2020</strain>
    </source>
</reference>
<accession>A0A9C7F7G8</accession>
<feature type="transmembrane region" description="Helical" evidence="1">
    <location>
        <begin position="1096"/>
        <end position="1114"/>
    </location>
</feature>
<sequence length="1243" mass="139068">MGLLTLTASTRRVATSKGNYTKEDAIIGNQYPIEKTPQKTTNNGRVSFPFSFHSYMETIIKNWYSSNCEAVYDISNNQDGWDKIMQLVEQVYDPVFFKSFQPSQLADVSCVTAATFAALASALDEKVTILTDVLTRATNVMLENKGGASTAEELLSNDAFTSILIHRLKLLEVAQHKNFYSTKEKEKILFRKAKLMQAPLPHRPSLFNNFGSGKNSETTAGTTSAAEMHYMLIEHIFKVAFKKWGPERNEEHRQQLTSKAKEDDHHPISKYILRYFEKSTINNINASIFYCDYYDYLAYKMMPDTHKPSSILPGSFDMEDLPFRPFVVPTEYMNANSRCLFKYERAISSVKTPSISFDYGEFLCYCVFGNDWYKHLGSIVDRLEYSSMETFPPDVFSGIYKDTTNFHLLNNERFGLADLALRSIVEFIRTEAQEAAIQGTTHPNRLDLDIDDYMSVRRLREKIYSAVKVIQNFIENGLPTLAQKFKVNVLPDGDQCGNSGEYESMTAHLFLTRILDQVHILRNNDIQRTVYSTNISLRYTPKSQSQTRSNCIQTYSSLQDLPSSIISGISGYYTASSSPNVIGSNLVISWDGSGGGKVISLWRSINNNFVYNHAQTLTDYDDKMQKVKKIKNVLKSNSCSLNPVYFKKKAVYDGLLTSEGMIHPGKSFTNNIRNFEFKLQIDDTVNHPRQMSHISAGTVRGFLSSFRDILEFKALTVTTASEFADFSKNLKNNIKTLSAVSHSETSFFKSLSSALKQNSTLGLEFSKDTQLITLRGGSTTLLDQTIALRENRITFSSFSKNLGLDVSDSLDADVAAEIQQTYPDSALIQHTKNIKNFKKKIPDSQVNKLKKLGEFVSLDENEEKLIEGINTTEFSKTTDFVLGKKLGNAITVVMGRFNNTSVLIGGLVVGGYLGSAAVSMMHASRGAHLNSVDIETLKGVTSYKLVDISCADKTLGWAYASKYHLRKEMDDIIKNDKSFSSTKGAYVISDKKETSKFRGFAHNCETRDAAASKSGGCWATINDPRSLLPWVAEGKDMPKGQTLSCDKGMTALEAVASVVLSLGKDIAEKIIEVAEDAVVDLPSQTFSKIIKNHPGFIFGVPIAVGITATGLQPQNWRSGLIAFVGVFTFIVVVRFFVGSGAFTLNWFNVGESAKRKNTEVKEEGGGKRAKITLLTKETEENHIKNKSFTSRGHHTNQYIREFPGHTILRPVFYPATTNYSRAANIIGIENKTFEKCYKQILLL</sequence>
<protein>
    <submittedName>
        <fullName evidence="2">Wsv011-like protein</fullName>
    </submittedName>
</protein>
<organism evidence="2">
    <name type="scientific">Pasiphaea japonica whispovirus</name>
    <dbReference type="NCBI Taxonomy" id="2984286"/>
    <lineage>
        <taxon>Viruses</taxon>
        <taxon>Viruses incertae sedis</taxon>
        <taxon>Naldaviricetes</taxon>
        <taxon>Nimaviridae</taxon>
        <taxon>Whispovirus</taxon>
    </lineage>
</organism>
<keyword evidence="1" id="KW-0812">Transmembrane</keyword>
<dbReference type="EMBL" id="LC738885">
    <property type="protein sequence ID" value="BDT63523.1"/>
    <property type="molecule type" value="Genomic_DNA"/>
</dbReference>
<keyword evidence="1" id="KW-1133">Transmembrane helix</keyword>
<proteinExistence type="predicted"/>
<feature type="transmembrane region" description="Helical" evidence="1">
    <location>
        <begin position="1120"/>
        <end position="1147"/>
    </location>
</feature>
<name>A0A9C7F7G8_9VIRU</name>
<evidence type="ECO:0000313" key="2">
    <source>
        <dbReference type="EMBL" id="BDT63523.1"/>
    </source>
</evidence>
<keyword evidence="1" id="KW-0472">Membrane</keyword>